<evidence type="ECO:0000313" key="2">
    <source>
        <dbReference type="Proteomes" id="UP000612233"/>
    </source>
</evidence>
<dbReference type="RefSeq" id="WP_191006744.1">
    <property type="nucleotide sequence ID" value="NZ_JACXAD010000025.1"/>
</dbReference>
<accession>A0A927BGC3</accession>
<dbReference type="AlphaFoldDB" id="A0A927BGC3"/>
<proteinExistence type="predicted"/>
<name>A0A927BGC3_9BACT</name>
<dbReference type="Proteomes" id="UP000612233">
    <property type="component" value="Unassembled WGS sequence"/>
</dbReference>
<organism evidence="1 2">
    <name type="scientific">Hymenobacter montanus</name>
    <dbReference type="NCBI Taxonomy" id="2771359"/>
    <lineage>
        <taxon>Bacteria</taxon>
        <taxon>Pseudomonadati</taxon>
        <taxon>Bacteroidota</taxon>
        <taxon>Cytophagia</taxon>
        <taxon>Cytophagales</taxon>
        <taxon>Hymenobacteraceae</taxon>
        <taxon>Hymenobacter</taxon>
    </lineage>
</organism>
<protein>
    <submittedName>
        <fullName evidence="1">Uncharacterized protein</fullName>
    </submittedName>
</protein>
<gene>
    <name evidence="1" type="ORF">IC235_18760</name>
</gene>
<dbReference type="EMBL" id="JACXAD010000025">
    <property type="protein sequence ID" value="MBD2769936.1"/>
    <property type="molecule type" value="Genomic_DNA"/>
</dbReference>
<keyword evidence="2" id="KW-1185">Reference proteome</keyword>
<evidence type="ECO:0000313" key="1">
    <source>
        <dbReference type="EMBL" id="MBD2769936.1"/>
    </source>
</evidence>
<comment type="caution">
    <text evidence="1">The sequence shown here is derived from an EMBL/GenBank/DDBJ whole genome shotgun (WGS) entry which is preliminary data.</text>
</comment>
<sequence length="73" mass="8219">MASTASTQPTKLNSLQISLLRLFERGMSDEEILEIRELLVAHMSKKLLVEVERVNEERGYTAADVEAMLNDPS</sequence>
<reference evidence="1" key="1">
    <citation type="submission" date="2020-09" db="EMBL/GenBank/DDBJ databases">
        <authorList>
            <person name="Kim M.K."/>
        </authorList>
    </citation>
    <scope>NUCLEOTIDE SEQUENCE</scope>
    <source>
        <strain evidence="1">BT664</strain>
    </source>
</reference>